<reference evidence="2 3" key="1">
    <citation type="journal article" date="2018" name="Biotechnol. Biofuels">
        <title>Integrative visual omics of the white-rot fungus Polyporus brumalis exposes the biotechnological potential of its oxidative enzymes for delignifying raw plant biomass.</title>
        <authorList>
            <person name="Miyauchi S."/>
            <person name="Rancon A."/>
            <person name="Drula E."/>
            <person name="Hage H."/>
            <person name="Chaduli D."/>
            <person name="Favel A."/>
            <person name="Grisel S."/>
            <person name="Henrissat B."/>
            <person name="Herpoel-Gimbert I."/>
            <person name="Ruiz-Duenas F.J."/>
            <person name="Chevret D."/>
            <person name="Hainaut M."/>
            <person name="Lin J."/>
            <person name="Wang M."/>
            <person name="Pangilinan J."/>
            <person name="Lipzen A."/>
            <person name="Lesage-Meessen L."/>
            <person name="Navarro D."/>
            <person name="Riley R."/>
            <person name="Grigoriev I.V."/>
            <person name="Zhou S."/>
            <person name="Raouche S."/>
            <person name="Rosso M.N."/>
        </authorList>
    </citation>
    <scope>NUCLEOTIDE SEQUENCE [LARGE SCALE GENOMIC DNA]</scope>
    <source>
        <strain evidence="2 3">BRFM 1820</strain>
    </source>
</reference>
<dbReference type="AlphaFoldDB" id="A0A371D4R7"/>
<evidence type="ECO:0000313" key="2">
    <source>
        <dbReference type="EMBL" id="RDX47530.1"/>
    </source>
</evidence>
<evidence type="ECO:0000256" key="1">
    <source>
        <dbReference type="SAM" id="MobiDB-lite"/>
    </source>
</evidence>
<protein>
    <submittedName>
        <fullName evidence="2">Uncharacterized protein</fullName>
    </submittedName>
</protein>
<dbReference type="Proteomes" id="UP000256964">
    <property type="component" value="Unassembled WGS sequence"/>
</dbReference>
<evidence type="ECO:0000313" key="3">
    <source>
        <dbReference type="Proteomes" id="UP000256964"/>
    </source>
</evidence>
<organism evidence="2 3">
    <name type="scientific">Lentinus brumalis</name>
    <dbReference type="NCBI Taxonomy" id="2498619"/>
    <lineage>
        <taxon>Eukaryota</taxon>
        <taxon>Fungi</taxon>
        <taxon>Dikarya</taxon>
        <taxon>Basidiomycota</taxon>
        <taxon>Agaricomycotina</taxon>
        <taxon>Agaricomycetes</taxon>
        <taxon>Polyporales</taxon>
        <taxon>Polyporaceae</taxon>
        <taxon>Lentinus</taxon>
    </lineage>
</organism>
<sequence>MKAYTEPQSSPLRVGTALVGGGEQRLKGLTTSAVASHKYDDSLQPEYCPLYTESPIDTSCGTTWAQDPHIRHLHLPSATAPLPFGLGRSPRARIGEGRARTAGYPPEVLDLPERDHDVDADGRGEEGRVQDTGATTDDNDSPMHEAEWRTKRTPEEPRDVGKMDGVVDRDVDR</sequence>
<dbReference type="EMBL" id="KZ857418">
    <property type="protein sequence ID" value="RDX47530.1"/>
    <property type="molecule type" value="Genomic_DNA"/>
</dbReference>
<proteinExistence type="predicted"/>
<feature type="compositionally biased region" description="Basic and acidic residues" evidence="1">
    <location>
        <begin position="111"/>
        <end position="129"/>
    </location>
</feature>
<feature type="compositionally biased region" description="Basic and acidic residues" evidence="1">
    <location>
        <begin position="141"/>
        <end position="173"/>
    </location>
</feature>
<name>A0A371D4R7_9APHY</name>
<gene>
    <name evidence="2" type="ORF">OH76DRAFT_770908</name>
</gene>
<keyword evidence="3" id="KW-1185">Reference proteome</keyword>
<accession>A0A371D4R7</accession>
<feature type="region of interest" description="Disordered" evidence="1">
    <location>
        <begin position="77"/>
        <end position="173"/>
    </location>
</feature>